<dbReference type="PANTHER" id="PTHR11538:SF26">
    <property type="entry name" value="FERREDOXIN-FOLD ANTICODON-BINDING DOMAIN-CONTAINING PROTEIN 1"/>
    <property type="match status" value="1"/>
</dbReference>
<evidence type="ECO:0000313" key="4">
    <source>
        <dbReference type="Proteomes" id="UP001214603"/>
    </source>
</evidence>
<feature type="region of interest" description="Disordered" evidence="1">
    <location>
        <begin position="1"/>
        <end position="53"/>
    </location>
</feature>
<dbReference type="GO" id="GO:0005737">
    <property type="term" value="C:cytoplasm"/>
    <property type="evidence" value="ECO:0007669"/>
    <property type="project" value="TreeGrafter"/>
</dbReference>
<evidence type="ECO:0000259" key="2">
    <source>
        <dbReference type="Pfam" id="PF10354"/>
    </source>
</evidence>
<dbReference type="GO" id="GO:0070475">
    <property type="term" value="P:rRNA base methylation"/>
    <property type="evidence" value="ECO:0007669"/>
    <property type="project" value="InterPro"/>
</dbReference>
<proteinExistence type="predicted"/>
<dbReference type="GO" id="GO:0070042">
    <property type="term" value="F:rRNA (uridine-N3-)-methyltransferase activity"/>
    <property type="evidence" value="ECO:0007669"/>
    <property type="project" value="InterPro"/>
</dbReference>
<dbReference type="InterPro" id="IPR019446">
    <property type="entry name" value="BMT5-like"/>
</dbReference>
<protein>
    <submittedName>
        <fullName evidence="3">25S rRNA (Uracil(2634)-N(3))-methyltransferase</fullName>
        <ecNumber evidence="3">2.1.1.313</ecNumber>
    </submittedName>
</protein>
<keyword evidence="3" id="KW-0808">Transferase</keyword>
<organism evidence="3 4">
    <name type="scientific">Malassezia obtusa</name>
    <dbReference type="NCBI Taxonomy" id="76774"/>
    <lineage>
        <taxon>Eukaryota</taxon>
        <taxon>Fungi</taxon>
        <taxon>Dikarya</taxon>
        <taxon>Basidiomycota</taxon>
        <taxon>Ustilaginomycotina</taxon>
        <taxon>Malasseziomycetes</taxon>
        <taxon>Malasseziales</taxon>
        <taxon>Malasseziaceae</taxon>
        <taxon>Malassezia</taxon>
    </lineage>
</organism>
<dbReference type="Proteomes" id="UP001214603">
    <property type="component" value="Chromosome 9"/>
</dbReference>
<feature type="region of interest" description="Disordered" evidence="1">
    <location>
        <begin position="211"/>
        <end position="230"/>
    </location>
</feature>
<evidence type="ECO:0000256" key="1">
    <source>
        <dbReference type="SAM" id="MobiDB-lite"/>
    </source>
</evidence>
<feature type="domain" description="25S rRNA (uridine-N(3))-methyltransferase BMT5-like" evidence="2">
    <location>
        <begin position="71"/>
        <end position="281"/>
    </location>
</feature>
<feature type="compositionally biased region" description="Acidic residues" evidence="1">
    <location>
        <begin position="219"/>
        <end position="230"/>
    </location>
</feature>
<dbReference type="AlphaFoldDB" id="A0AAF0E6U5"/>
<gene>
    <name evidence="3" type="ORF">MOBT1_003376</name>
</gene>
<reference evidence="3" key="1">
    <citation type="submission" date="2023-03" db="EMBL/GenBank/DDBJ databases">
        <title>Mating type loci evolution in Malassezia.</title>
        <authorList>
            <person name="Coelho M.A."/>
        </authorList>
    </citation>
    <scope>NUCLEOTIDE SEQUENCE</scope>
    <source>
        <strain evidence="3">CBS 7876</strain>
    </source>
</reference>
<dbReference type="PANTHER" id="PTHR11538">
    <property type="entry name" value="PHENYLALANYL-TRNA SYNTHETASE"/>
    <property type="match status" value="1"/>
</dbReference>
<dbReference type="EC" id="2.1.1.313" evidence="3"/>
<evidence type="ECO:0000313" key="3">
    <source>
        <dbReference type="EMBL" id="WFD04662.1"/>
    </source>
</evidence>
<keyword evidence="4" id="KW-1185">Reference proteome</keyword>
<dbReference type="EMBL" id="CP119942">
    <property type="protein sequence ID" value="WFD04662.1"/>
    <property type="molecule type" value="Genomic_DNA"/>
</dbReference>
<name>A0AAF0E6U5_9BASI</name>
<dbReference type="Pfam" id="PF10354">
    <property type="entry name" value="BMT5-like"/>
    <property type="match status" value="1"/>
</dbReference>
<keyword evidence="3" id="KW-0489">Methyltransferase</keyword>
<sequence>MAKRGRGKLRTALANHQARAQQRKAERQHAEAAEAAMKRKSASVRSKAPSERAALAPARHVRPFARDDTVLLVGEGNFSFALSLLREPHCHPPSQMLATSFDTEEQVCEKYPDAREILAEIRARAGANAPRILAFGVDAGALHKCAAVTGERHASPRRWSKVWFGFPHVGAGHKDEQRNVLANQLLILRLLVSVAPYLTHGTVPTYAANVKKRAARGSDDEDDDESEDDTETAAYLAALPDASAERALRPPARQGSVLITLRNASPYTLWNVPLLAKRLRTVLAPIAASAPALPKNMRAPSVADAERNGAQYTLWRSFEFFPQDWPGG</sequence>
<accession>A0AAF0E6U5</accession>
<feature type="compositionally biased region" description="Basic and acidic residues" evidence="1">
    <location>
        <begin position="23"/>
        <end position="32"/>
    </location>
</feature>